<dbReference type="InterPro" id="IPR041492">
    <property type="entry name" value="HAD_2"/>
</dbReference>
<reference evidence="1 2" key="1">
    <citation type="submission" date="2017-05" db="EMBL/GenBank/DDBJ databases">
        <authorList>
            <person name="Song R."/>
            <person name="Chenine A.L."/>
            <person name="Ruprecht R.M."/>
        </authorList>
    </citation>
    <scope>NUCLEOTIDE SEQUENCE [LARGE SCALE GENOMIC DNA]</scope>
    <source>
        <strain evidence="1 2">CECT 8663</strain>
    </source>
</reference>
<dbReference type="PANTHER" id="PTHR43434:SF24">
    <property type="entry name" value="HYDROLASE-RELATED"/>
    <property type="match status" value="1"/>
</dbReference>
<dbReference type="AlphaFoldDB" id="A0A238K622"/>
<gene>
    <name evidence="1" type="primary">gph_2</name>
    <name evidence="1" type="ORF">PEV8663_01244</name>
</gene>
<dbReference type="GO" id="GO:0005829">
    <property type="term" value="C:cytosol"/>
    <property type="evidence" value="ECO:0007669"/>
    <property type="project" value="TreeGrafter"/>
</dbReference>
<dbReference type="NCBIfam" id="TIGR01549">
    <property type="entry name" value="HAD-SF-IA-v1"/>
    <property type="match status" value="1"/>
</dbReference>
<evidence type="ECO:0000313" key="1">
    <source>
        <dbReference type="EMBL" id="SMX37917.1"/>
    </source>
</evidence>
<evidence type="ECO:0000313" key="2">
    <source>
        <dbReference type="Proteomes" id="UP000220836"/>
    </source>
</evidence>
<dbReference type="EC" id="3.1.3.18" evidence="1"/>
<sequence length="222" mass="23346">MTLKLVVFDVDGTLVDSQGDIVASMQIAFDGVGLPLPDRAAVLSIVGLSLPQAMARLVPGASDAKIDALVTGYKDGYFERRKVSGHAPLYPGITDLLTALGKYDNLLLGIATGKSRRGLDALLEGLNLPVRFVTTQVSDDHPSKPHPAMLHAALRESGVDAADSVMIGDTSYDMDMAQSAGMKSIAVGWGYHDDAALSGANTLVHDAEALQQAIYQQLGDLG</sequence>
<dbReference type="OrthoDB" id="9793014at2"/>
<dbReference type="NCBIfam" id="TIGR01509">
    <property type="entry name" value="HAD-SF-IA-v3"/>
    <property type="match status" value="1"/>
</dbReference>
<dbReference type="SUPFAM" id="SSF56784">
    <property type="entry name" value="HAD-like"/>
    <property type="match status" value="1"/>
</dbReference>
<dbReference type="Pfam" id="PF13419">
    <property type="entry name" value="HAD_2"/>
    <property type="match status" value="1"/>
</dbReference>
<dbReference type="InterPro" id="IPR050155">
    <property type="entry name" value="HAD-like_hydrolase_sf"/>
</dbReference>
<dbReference type="Gene3D" id="3.40.50.1000">
    <property type="entry name" value="HAD superfamily/HAD-like"/>
    <property type="match status" value="1"/>
</dbReference>
<dbReference type="RefSeq" id="WP_097803740.1">
    <property type="nucleotide sequence ID" value="NZ_FXYH01000003.1"/>
</dbReference>
<dbReference type="SFLD" id="SFLDG01129">
    <property type="entry name" value="C1.5:_HAD__Beta-PGM__Phosphata"/>
    <property type="match status" value="1"/>
</dbReference>
<dbReference type="PANTHER" id="PTHR43434">
    <property type="entry name" value="PHOSPHOGLYCOLATE PHOSPHATASE"/>
    <property type="match status" value="1"/>
</dbReference>
<dbReference type="InterPro" id="IPR023198">
    <property type="entry name" value="PGP-like_dom2"/>
</dbReference>
<dbReference type="SFLD" id="SFLDS00003">
    <property type="entry name" value="Haloacid_Dehalogenase"/>
    <property type="match status" value="1"/>
</dbReference>
<dbReference type="InterPro" id="IPR023214">
    <property type="entry name" value="HAD_sf"/>
</dbReference>
<name>A0A238K622_9RHOB</name>
<dbReference type="Proteomes" id="UP000220836">
    <property type="component" value="Unassembled WGS sequence"/>
</dbReference>
<proteinExistence type="predicted"/>
<dbReference type="InterPro" id="IPR006439">
    <property type="entry name" value="HAD-SF_hydro_IA"/>
</dbReference>
<dbReference type="InterPro" id="IPR036412">
    <property type="entry name" value="HAD-like_sf"/>
</dbReference>
<dbReference type="SFLD" id="SFLDG01135">
    <property type="entry name" value="C1.5.6:_HAD__Beta-PGM__Phospha"/>
    <property type="match status" value="1"/>
</dbReference>
<keyword evidence="2" id="KW-1185">Reference proteome</keyword>
<protein>
    <submittedName>
        <fullName evidence="1">Phosphoglycolate phosphatase</fullName>
        <ecNumber evidence="1">3.1.3.18</ecNumber>
    </submittedName>
</protein>
<keyword evidence="1" id="KW-0378">Hydrolase</keyword>
<accession>A0A238K622</accession>
<dbReference type="EMBL" id="FXYH01000003">
    <property type="protein sequence ID" value="SMX37917.1"/>
    <property type="molecule type" value="Genomic_DNA"/>
</dbReference>
<dbReference type="GO" id="GO:0006281">
    <property type="term" value="P:DNA repair"/>
    <property type="evidence" value="ECO:0007669"/>
    <property type="project" value="TreeGrafter"/>
</dbReference>
<dbReference type="Gene3D" id="1.10.150.240">
    <property type="entry name" value="Putative phosphatase, domain 2"/>
    <property type="match status" value="1"/>
</dbReference>
<organism evidence="1 2">
    <name type="scientific">Pelagimonas varians</name>
    <dbReference type="NCBI Taxonomy" id="696760"/>
    <lineage>
        <taxon>Bacteria</taxon>
        <taxon>Pseudomonadati</taxon>
        <taxon>Pseudomonadota</taxon>
        <taxon>Alphaproteobacteria</taxon>
        <taxon>Rhodobacterales</taxon>
        <taxon>Roseobacteraceae</taxon>
        <taxon>Pelagimonas</taxon>
    </lineage>
</organism>
<dbReference type="GO" id="GO:0008967">
    <property type="term" value="F:phosphoglycolate phosphatase activity"/>
    <property type="evidence" value="ECO:0007669"/>
    <property type="project" value="UniProtKB-EC"/>
</dbReference>